<dbReference type="CDD" id="cd15482">
    <property type="entry name" value="Sialidase_non-viral"/>
    <property type="match status" value="1"/>
</dbReference>
<proteinExistence type="predicted"/>
<dbReference type="AlphaFoldDB" id="A0AA49GN55"/>
<sequence>MKFATNLITICCTLILFLLSGTGYGQKTDFSKVPGTIVAYSPAASGRYIGSPSICTLPNGDYVASHDFFGPESNEHVKATSRVYTSSDQGKSWKQISEVDGQFWSKLFTHRGALYFLGTDRHHGNMIIRKSTDHGKTWTEPEDDKQGLIRAGEYHCAPMPVIEHEGRLWRAMEYAKANTTKWGKRYSAFMMSIPVEADLLNAANWTGSNKLGYDSTYLDGHFGGWIEGNAVLTPKGEIIDLLRADNTQENAQDKAAIVHISPDGKKATFNPETDFLDFPGGSKKFTIRYDSASQRYWTIANYIPEEFKGETRPARIRNTQALCSSPDLRNWTVHKILLQHPDVEKHGFNYVDWQFEGNDMIFLSRTAYDDGVGGAENFHDANFLTFHRIKNFRKLDKKTLEVFENSLSTVSN</sequence>
<reference evidence="1" key="1">
    <citation type="journal article" date="2023" name="Comput. Struct. Biotechnol. J.">
        <title>Discovery of a novel marine Bacteroidetes with a rich repertoire of carbohydrate-active enzymes.</title>
        <authorList>
            <person name="Chen B."/>
            <person name="Liu G."/>
            <person name="Chen Q."/>
            <person name="Wang H."/>
            <person name="Liu L."/>
            <person name="Tang K."/>
        </authorList>
    </citation>
    <scope>NUCLEOTIDE SEQUENCE</scope>
    <source>
        <strain evidence="1">TK19036</strain>
    </source>
</reference>
<name>A0AA49GN55_9BACT</name>
<evidence type="ECO:0000313" key="1">
    <source>
        <dbReference type="EMBL" id="WKN35655.1"/>
    </source>
</evidence>
<dbReference type="InterPro" id="IPR036278">
    <property type="entry name" value="Sialidase_sf"/>
</dbReference>
<accession>A0AA49GN55</accession>
<organism evidence="1">
    <name type="scientific">Roseihalotalea indica</name>
    <dbReference type="NCBI Taxonomy" id="2867963"/>
    <lineage>
        <taxon>Bacteria</taxon>
        <taxon>Pseudomonadati</taxon>
        <taxon>Bacteroidota</taxon>
        <taxon>Cytophagia</taxon>
        <taxon>Cytophagales</taxon>
        <taxon>Catalimonadaceae</taxon>
        <taxon>Roseihalotalea</taxon>
    </lineage>
</organism>
<protein>
    <submittedName>
        <fullName evidence="1">Exo-alpha-sialidase</fullName>
    </submittedName>
</protein>
<dbReference type="SUPFAM" id="SSF50939">
    <property type="entry name" value="Sialidases"/>
    <property type="match status" value="1"/>
</dbReference>
<dbReference type="Gene3D" id="2.120.10.10">
    <property type="match status" value="1"/>
</dbReference>
<gene>
    <name evidence="1" type="ORF">K4G66_25120</name>
</gene>
<dbReference type="EMBL" id="CP120682">
    <property type="protein sequence ID" value="WKN35655.1"/>
    <property type="molecule type" value="Genomic_DNA"/>
</dbReference>
<reference evidence="1" key="2">
    <citation type="journal article" date="2024" name="Antonie Van Leeuwenhoek">
        <title>Roseihalotalea indica gen. nov., sp. nov., a halophilic Bacteroidetes from mesopelagic Southwest Indian Ocean with higher carbohydrate metabolic potential.</title>
        <authorList>
            <person name="Chen B."/>
            <person name="Zhang M."/>
            <person name="Lin D."/>
            <person name="Ye J."/>
            <person name="Tang K."/>
        </authorList>
    </citation>
    <scope>NUCLEOTIDE SEQUENCE</scope>
    <source>
        <strain evidence="1">TK19036</strain>
    </source>
</reference>